<dbReference type="Gene3D" id="3.20.20.20">
    <property type="entry name" value="Dihydropteroate synthase-like"/>
    <property type="match status" value="1"/>
</dbReference>
<dbReference type="GO" id="GO:0004156">
    <property type="term" value="F:dihydropteroate synthase activity"/>
    <property type="evidence" value="ECO:0007669"/>
    <property type="project" value="UniProtKB-EC"/>
</dbReference>
<dbReference type="PROSITE" id="PS50972">
    <property type="entry name" value="PTERIN_BINDING"/>
    <property type="match status" value="1"/>
</dbReference>
<gene>
    <name evidence="13" type="primary">folP</name>
    <name evidence="13" type="ORF">N6G96_09975</name>
</gene>
<evidence type="ECO:0000256" key="1">
    <source>
        <dbReference type="ARBA" id="ARBA00000012"/>
    </source>
</evidence>
<evidence type="ECO:0000256" key="4">
    <source>
        <dbReference type="ARBA" id="ARBA00009503"/>
    </source>
</evidence>
<comment type="catalytic activity">
    <reaction evidence="1">
        <text>(7,8-dihydropterin-6-yl)methyl diphosphate + 4-aminobenzoate = 7,8-dihydropteroate + diphosphate</text>
        <dbReference type="Rhea" id="RHEA:19949"/>
        <dbReference type="ChEBI" id="CHEBI:17836"/>
        <dbReference type="ChEBI" id="CHEBI:17839"/>
        <dbReference type="ChEBI" id="CHEBI:33019"/>
        <dbReference type="ChEBI" id="CHEBI:72950"/>
        <dbReference type="EC" id="2.5.1.15"/>
    </reaction>
</comment>
<dbReference type="InterPro" id="IPR011005">
    <property type="entry name" value="Dihydropteroate_synth-like_sf"/>
</dbReference>
<dbReference type="EMBL" id="CP104778">
    <property type="protein sequence ID" value="WPC21573.1"/>
    <property type="molecule type" value="Genomic_DNA"/>
</dbReference>
<evidence type="ECO:0000256" key="8">
    <source>
        <dbReference type="ARBA" id="ARBA00022723"/>
    </source>
</evidence>
<dbReference type="NCBIfam" id="TIGR01496">
    <property type="entry name" value="DHPS"/>
    <property type="match status" value="1"/>
</dbReference>
<evidence type="ECO:0000313" key="14">
    <source>
        <dbReference type="Proteomes" id="UP001302696"/>
    </source>
</evidence>
<evidence type="ECO:0000256" key="9">
    <source>
        <dbReference type="ARBA" id="ARBA00022842"/>
    </source>
</evidence>
<proteinExistence type="inferred from homology"/>
<evidence type="ECO:0000259" key="12">
    <source>
        <dbReference type="PROSITE" id="PS50972"/>
    </source>
</evidence>
<keyword evidence="8" id="KW-0479">Metal-binding</keyword>
<accession>A0ABZ0Q4Q9</accession>
<comment type="pathway">
    <text evidence="3">Cofactor biosynthesis; tetrahydrofolate biosynthesis; 7,8-dihydrofolate from 2-amino-4-hydroxy-6-hydroxymethyl-7,8-dihydropteridine diphosphate and 4-aminobenzoate: step 1/2.</text>
</comment>
<keyword evidence="7 13" id="KW-0808">Transferase</keyword>
<evidence type="ECO:0000256" key="6">
    <source>
        <dbReference type="ARBA" id="ARBA00016919"/>
    </source>
</evidence>
<evidence type="ECO:0000256" key="11">
    <source>
        <dbReference type="ARBA" id="ARBA00030193"/>
    </source>
</evidence>
<evidence type="ECO:0000256" key="2">
    <source>
        <dbReference type="ARBA" id="ARBA00001946"/>
    </source>
</evidence>
<dbReference type="InterPro" id="IPR000489">
    <property type="entry name" value="Pterin-binding_dom"/>
</dbReference>
<keyword evidence="14" id="KW-1185">Reference proteome</keyword>
<evidence type="ECO:0000256" key="3">
    <source>
        <dbReference type="ARBA" id="ARBA00004763"/>
    </source>
</evidence>
<dbReference type="InterPro" id="IPR006390">
    <property type="entry name" value="DHP_synth_dom"/>
</dbReference>
<evidence type="ECO:0000256" key="5">
    <source>
        <dbReference type="ARBA" id="ARBA00012458"/>
    </source>
</evidence>
<evidence type="ECO:0000256" key="7">
    <source>
        <dbReference type="ARBA" id="ARBA00022679"/>
    </source>
</evidence>
<protein>
    <recommendedName>
        <fullName evidence="6">Dihydropteroate synthase</fullName>
        <ecNumber evidence="5">2.5.1.15</ecNumber>
    </recommendedName>
    <alternativeName>
        <fullName evidence="11">Dihydropteroate pyrophosphorylase</fullName>
    </alternativeName>
</protein>
<comment type="cofactor">
    <cofactor evidence="2">
        <name>Mg(2+)</name>
        <dbReference type="ChEBI" id="CHEBI:18420"/>
    </cofactor>
</comment>
<dbReference type="PANTHER" id="PTHR20941:SF1">
    <property type="entry name" value="FOLIC ACID SYNTHESIS PROTEIN FOL1"/>
    <property type="match status" value="1"/>
</dbReference>
<comment type="similarity">
    <text evidence="4">Belongs to the DHPS family.</text>
</comment>
<dbReference type="Proteomes" id="UP001302696">
    <property type="component" value="Chromosome"/>
</dbReference>
<evidence type="ECO:0000256" key="10">
    <source>
        <dbReference type="ARBA" id="ARBA00022909"/>
    </source>
</evidence>
<keyword evidence="9" id="KW-0460">Magnesium</keyword>
<dbReference type="Pfam" id="PF00809">
    <property type="entry name" value="Pterin_bind"/>
    <property type="match status" value="1"/>
</dbReference>
<evidence type="ECO:0000313" key="13">
    <source>
        <dbReference type="EMBL" id="WPC21573.1"/>
    </source>
</evidence>
<dbReference type="PANTHER" id="PTHR20941">
    <property type="entry name" value="FOLATE SYNTHESIS PROTEINS"/>
    <property type="match status" value="1"/>
</dbReference>
<organism evidence="13 14">
    <name type="scientific">Pediococcus inopinatus</name>
    <dbReference type="NCBI Taxonomy" id="114090"/>
    <lineage>
        <taxon>Bacteria</taxon>
        <taxon>Bacillati</taxon>
        <taxon>Bacillota</taxon>
        <taxon>Bacilli</taxon>
        <taxon>Lactobacillales</taxon>
        <taxon>Lactobacillaceae</taxon>
        <taxon>Pediococcus</taxon>
    </lineage>
</organism>
<dbReference type="PROSITE" id="PS00792">
    <property type="entry name" value="DHPS_1"/>
    <property type="match status" value="1"/>
</dbReference>
<feature type="domain" description="Pterin-binding" evidence="12">
    <location>
        <begin position="119"/>
        <end position="369"/>
    </location>
</feature>
<keyword evidence="10" id="KW-0289">Folate biosynthesis</keyword>
<dbReference type="SUPFAM" id="SSF51717">
    <property type="entry name" value="Dihydropteroate synthetase-like"/>
    <property type="match status" value="1"/>
</dbReference>
<sequence length="382" mass="43450">MTMKIIDMTAEFGRSETFADQIVHNMLVTQRKVALQFEGLNQPDLATIQQLLAAFDTPAQTTENSLQTVLPLAALQFFITKFKQQFSADEASRQLEQIYQQHAIYWHYGSVHRDLTQSPLIYGILNITPDSFYDGGAYVEPQAIKDHIAEMVTAGVDVIELGGQTTRPGFTEISAQEELNRILPYIDWIHQNYPEVSLAVDTYKYVVMQALVKNSHVDIINDVRAFTDDPRKLALLAPTKIGLLTMHSSRDTEYDNLTKEMQNFFKQNLSQLVNAGIAQERIALDPGIGYAKVADGYQDYAMMRNIDQFNQFNRPTMIAISRKGFGAKLFNLKKEDRLSVTLIAETYMYLHGGNVLRVHDITETNQLVKMINTINTGYWFKK</sequence>
<dbReference type="InterPro" id="IPR045031">
    <property type="entry name" value="DHP_synth-like"/>
</dbReference>
<dbReference type="EC" id="2.5.1.15" evidence="5"/>
<reference evidence="14" key="1">
    <citation type="submission" date="2024-06" db="EMBL/GenBank/DDBJ databases">
        <authorList>
            <person name="Chang H.C."/>
            <person name="Mun S.Y."/>
        </authorList>
    </citation>
    <scope>NUCLEOTIDE SEQUENCE [LARGE SCALE GENOMIC DNA]</scope>
    <source>
        <strain evidence="14">KT1</strain>
    </source>
</reference>
<name>A0ABZ0Q4Q9_9LACO</name>